<proteinExistence type="predicted"/>
<protein>
    <submittedName>
        <fullName evidence="2">Uncharacterized protein</fullName>
    </submittedName>
</protein>
<keyword evidence="3" id="KW-1185">Reference proteome</keyword>
<comment type="caution">
    <text evidence="2">The sequence shown here is derived from an EMBL/GenBank/DDBJ whole genome shotgun (WGS) entry which is preliminary data.</text>
</comment>
<reference evidence="2 3" key="1">
    <citation type="journal article" date="2024" name="Microbiol. Resour. Announc.">
        <title>Genome annotations for the ascomycete fungi Trichoderma harzianum, Trichoderma aggressivum, and Purpureocillium lilacinum.</title>
        <authorList>
            <person name="Beijen E.P.W."/>
            <person name="Ohm R.A."/>
        </authorList>
    </citation>
    <scope>NUCLEOTIDE SEQUENCE [LARGE SCALE GENOMIC DNA]</scope>
    <source>
        <strain evidence="2 3">CBS 150709</strain>
    </source>
</reference>
<feature type="compositionally biased region" description="Basic and acidic residues" evidence="1">
    <location>
        <begin position="221"/>
        <end position="232"/>
    </location>
</feature>
<evidence type="ECO:0000313" key="2">
    <source>
        <dbReference type="EMBL" id="KAK4075212.1"/>
    </source>
</evidence>
<feature type="region of interest" description="Disordered" evidence="1">
    <location>
        <begin position="201"/>
        <end position="259"/>
    </location>
</feature>
<sequence length="259" mass="28337">METSALGSGLGPLAVTSIEMLGRGDGGYLWRDQIEPQRPAWLCLLARFVSRHLGSLLEPAVTDLGDGRTRALISPWRSPHAEMLVAFLPREVGLPDRAHNPCVVLRRRRPNRALGGTTCRIPGVWWHKARRLHRRRQGSANAIAAACESDGTLPERRAVQYESARGAGWPRSLVCLSRARLGLCASRLLLLPLGWREARVSHRRSRRSDGGGGGGGGIAGPRHDILRERGGEAEQWGPPRPRGRTATSLATPRRSGQVH</sequence>
<feature type="compositionally biased region" description="Gly residues" evidence="1">
    <location>
        <begin position="210"/>
        <end position="219"/>
    </location>
</feature>
<organism evidence="2 3">
    <name type="scientific">Purpureocillium lilacinum</name>
    <name type="common">Paecilomyces lilacinus</name>
    <dbReference type="NCBI Taxonomy" id="33203"/>
    <lineage>
        <taxon>Eukaryota</taxon>
        <taxon>Fungi</taxon>
        <taxon>Dikarya</taxon>
        <taxon>Ascomycota</taxon>
        <taxon>Pezizomycotina</taxon>
        <taxon>Sordariomycetes</taxon>
        <taxon>Hypocreomycetidae</taxon>
        <taxon>Hypocreales</taxon>
        <taxon>Ophiocordycipitaceae</taxon>
        <taxon>Purpureocillium</taxon>
    </lineage>
</organism>
<gene>
    <name evidence="2" type="ORF">Purlil1_12752</name>
</gene>
<name>A0ABR0BGG1_PURLI</name>
<evidence type="ECO:0000313" key="3">
    <source>
        <dbReference type="Proteomes" id="UP001287286"/>
    </source>
</evidence>
<dbReference type="Proteomes" id="UP001287286">
    <property type="component" value="Unassembled WGS sequence"/>
</dbReference>
<dbReference type="EMBL" id="JAWRVI010000129">
    <property type="protein sequence ID" value="KAK4075212.1"/>
    <property type="molecule type" value="Genomic_DNA"/>
</dbReference>
<accession>A0ABR0BGG1</accession>
<evidence type="ECO:0000256" key="1">
    <source>
        <dbReference type="SAM" id="MobiDB-lite"/>
    </source>
</evidence>